<dbReference type="OrthoDB" id="7189369at2"/>
<name>A0A3D9FDH1_9SPHN</name>
<evidence type="ECO:0000259" key="12">
    <source>
        <dbReference type="Pfam" id="PF12019"/>
    </source>
</evidence>
<dbReference type="Pfam" id="PF07963">
    <property type="entry name" value="N_methyl"/>
    <property type="match status" value="1"/>
</dbReference>
<accession>A0A3D9FDH1</accession>
<evidence type="ECO:0000256" key="2">
    <source>
        <dbReference type="ARBA" id="ARBA00021549"/>
    </source>
</evidence>
<keyword evidence="8 11" id="KW-0472">Membrane</keyword>
<evidence type="ECO:0000256" key="5">
    <source>
        <dbReference type="ARBA" id="ARBA00022519"/>
    </source>
</evidence>
<dbReference type="InterPro" id="IPR022346">
    <property type="entry name" value="T2SS_GspH"/>
</dbReference>
<keyword evidence="3" id="KW-1003">Cell membrane</keyword>
<proteinExistence type="inferred from homology"/>
<dbReference type="SUPFAM" id="SSF54523">
    <property type="entry name" value="Pili subunits"/>
    <property type="match status" value="1"/>
</dbReference>
<evidence type="ECO:0000313" key="14">
    <source>
        <dbReference type="Proteomes" id="UP000256310"/>
    </source>
</evidence>
<evidence type="ECO:0000313" key="13">
    <source>
        <dbReference type="EMBL" id="RED15803.1"/>
    </source>
</evidence>
<keyword evidence="14" id="KW-1185">Reference proteome</keyword>
<feature type="transmembrane region" description="Helical" evidence="11">
    <location>
        <begin position="28"/>
        <end position="46"/>
    </location>
</feature>
<dbReference type="InterPro" id="IPR012902">
    <property type="entry name" value="N_methyl_site"/>
</dbReference>
<dbReference type="InterPro" id="IPR002416">
    <property type="entry name" value="T2SS_protein-GspH"/>
</dbReference>
<evidence type="ECO:0000256" key="8">
    <source>
        <dbReference type="ARBA" id="ARBA00023136"/>
    </source>
</evidence>
<dbReference type="Proteomes" id="UP000256310">
    <property type="component" value="Unassembled WGS sequence"/>
</dbReference>
<dbReference type="RefSeq" id="WP_116235279.1">
    <property type="nucleotide sequence ID" value="NZ_QRDP01000004.1"/>
</dbReference>
<dbReference type="AlphaFoldDB" id="A0A3D9FDH1"/>
<comment type="caution">
    <text evidence="13">The sequence shown here is derived from an EMBL/GenBank/DDBJ whole genome shotgun (WGS) entry which is preliminary data.</text>
</comment>
<evidence type="ECO:0000256" key="9">
    <source>
        <dbReference type="ARBA" id="ARBA00025772"/>
    </source>
</evidence>
<evidence type="ECO:0000256" key="10">
    <source>
        <dbReference type="ARBA" id="ARBA00030775"/>
    </source>
</evidence>
<keyword evidence="5" id="KW-0997">Cell inner membrane</keyword>
<keyword evidence="7 11" id="KW-1133">Transmembrane helix</keyword>
<dbReference type="NCBIfam" id="TIGR02532">
    <property type="entry name" value="IV_pilin_GFxxxE"/>
    <property type="match status" value="1"/>
</dbReference>
<evidence type="ECO:0000256" key="3">
    <source>
        <dbReference type="ARBA" id="ARBA00022475"/>
    </source>
</evidence>
<comment type="similarity">
    <text evidence="9">Belongs to the GSP H family.</text>
</comment>
<dbReference type="Gene3D" id="3.55.40.10">
    <property type="entry name" value="minor pseudopilin epsh domain"/>
    <property type="match status" value="1"/>
</dbReference>
<dbReference type="InterPro" id="IPR045584">
    <property type="entry name" value="Pilin-like"/>
</dbReference>
<protein>
    <recommendedName>
        <fullName evidence="2">Type II secretion system protein H</fullName>
    </recommendedName>
    <alternativeName>
        <fullName evidence="10">General secretion pathway protein H</fullName>
    </alternativeName>
</protein>
<dbReference type="GO" id="GO:0005886">
    <property type="term" value="C:plasma membrane"/>
    <property type="evidence" value="ECO:0007669"/>
    <property type="project" value="UniProtKB-SubCell"/>
</dbReference>
<gene>
    <name evidence="13" type="ORF">DFR46_0810</name>
</gene>
<evidence type="ECO:0000256" key="4">
    <source>
        <dbReference type="ARBA" id="ARBA00022481"/>
    </source>
</evidence>
<dbReference type="GO" id="GO:0015627">
    <property type="term" value="C:type II protein secretion system complex"/>
    <property type="evidence" value="ECO:0007669"/>
    <property type="project" value="InterPro"/>
</dbReference>
<organism evidence="13 14">
    <name type="scientific">Parasphingopyxis lamellibrachiae</name>
    <dbReference type="NCBI Taxonomy" id="680125"/>
    <lineage>
        <taxon>Bacteria</taxon>
        <taxon>Pseudomonadati</taxon>
        <taxon>Pseudomonadota</taxon>
        <taxon>Alphaproteobacteria</taxon>
        <taxon>Sphingomonadales</taxon>
        <taxon>Sphingomonadaceae</taxon>
        <taxon>Parasphingopyxis</taxon>
    </lineage>
</organism>
<dbReference type="EMBL" id="QRDP01000004">
    <property type="protein sequence ID" value="RED15803.1"/>
    <property type="molecule type" value="Genomic_DNA"/>
</dbReference>
<keyword evidence="6 11" id="KW-0812">Transmembrane</keyword>
<sequence>MKSPFTLRRNRPERRGCANEQGFTLTELMVVLVILGVLSAAIVLVMPDPRGRLIDEGEAFAARANAAQEIAIVEMRDTALWVSPAGYGFERYDGDEWSPMTIPPFQDRQWPEDTAVSIAQQDGERTRIIFDATGLNGPLDVTLARGDNSVSVAIGADGTINVAG</sequence>
<evidence type="ECO:0000256" key="7">
    <source>
        <dbReference type="ARBA" id="ARBA00022989"/>
    </source>
</evidence>
<dbReference type="Pfam" id="PF12019">
    <property type="entry name" value="GspH"/>
    <property type="match status" value="1"/>
</dbReference>
<evidence type="ECO:0000256" key="1">
    <source>
        <dbReference type="ARBA" id="ARBA00004377"/>
    </source>
</evidence>
<reference evidence="13 14" key="1">
    <citation type="submission" date="2018-07" db="EMBL/GenBank/DDBJ databases">
        <title>Genomic Encyclopedia of Type Strains, Phase IV (KMG-IV): sequencing the most valuable type-strain genomes for metagenomic binning, comparative biology and taxonomic classification.</title>
        <authorList>
            <person name="Goeker M."/>
        </authorList>
    </citation>
    <scope>NUCLEOTIDE SEQUENCE [LARGE SCALE GENOMIC DNA]</scope>
    <source>
        <strain evidence="13 14">DSM 26725</strain>
    </source>
</reference>
<evidence type="ECO:0000256" key="6">
    <source>
        <dbReference type="ARBA" id="ARBA00022692"/>
    </source>
</evidence>
<keyword evidence="4" id="KW-0488">Methylation</keyword>
<feature type="domain" description="General secretion pathway GspH" evidence="12">
    <location>
        <begin position="58"/>
        <end position="158"/>
    </location>
</feature>
<evidence type="ECO:0000256" key="11">
    <source>
        <dbReference type="SAM" id="Phobius"/>
    </source>
</evidence>
<dbReference type="GO" id="GO:0015628">
    <property type="term" value="P:protein secretion by the type II secretion system"/>
    <property type="evidence" value="ECO:0007669"/>
    <property type="project" value="InterPro"/>
</dbReference>
<comment type="subcellular location">
    <subcellularLocation>
        <location evidence="1">Cell inner membrane</location>
        <topology evidence="1">Single-pass membrane protein</topology>
    </subcellularLocation>
</comment>
<dbReference type="PRINTS" id="PR00885">
    <property type="entry name" value="BCTERIALGSPH"/>
</dbReference>